<proteinExistence type="predicted"/>
<reference evidence="1 2" key="1">
    <citation type="journal article" date="2018" name="Front. Plant Sci.">
        <title>Red Clover (Trifolium pratense) and Zigzag Clover (T. medium) - A Picture of Genomic Similarities and Differences.</title>
        <authorList>
            <person name="Dluhosova J."/>
            <person name="Istvanek J."/>
            <person name="Nedelnik J."/>
            <person name="Repkova J."/>
        </authorList>
    </citation>
    <scope>NUCLEOTIDE SEQUENCE [LARGE SCALE GENOMIC DNA]</scope>
    <source>
        <strain evidence="2">cv. 10/8</strain>
        <tissue evidence="1">Leaf</tissue>
    </source>
</reference>
<keyword evidence="2" id="KW-1185">Reference proteome</keyword>
<evidence type="ECO:0000313" key="1">
    <source>
        <dbReference type="EMBL" id="MCI93363.1"/>
    </source>
</evidence>
<name>A0A392W0Y7_9FABA</name>
<evidence type="ECO:0000313" key="2">
    <source>
        <dbReference type="Proteomes" id="UP000265520"/>
    </source>
</evidence>
<dbReference type="Proteomes" id="UP000265520">
    <property type="component" value="Unassembled WGS sequence"/>
</dbReference>
<protein>
    <submittedName>
        <fullName evidence="1">Uncharacterized protein</fullName>
    </submittedName>
</protein>
<organism evidence="1 2">
    <name type="scientific">Trifolium medium</name>
    <dbReference type="NCBI Taxonomy" id="97028"/>
    <lineage>
        <taxon>Eukaryota</taxon>
        <taxon>Viridiplantae</taxon>
        <taxon>Streptophyta</taxon>
        <taxon>Embryophyta</taxon>
        <taxon>Tracheophyta</taxon>
        <taxon>Spermatophyta</taxon>
        <taxon>Magnoliopsida</taxon>
        <taxon>eudicotyledons</taxon>
        <taxon>Gunneridae</taxon>
        <taxon>Pentapetalae</taxon>
        <taxon>rosids</taxon>
        <taxon>fabids</taxon>
        <taxon>Fabales</taxon>
        <taxon>Fabaceae</taxon>
        <taxon>Papilionoideae</taxon>
        <taxon>50 kb inversion clade</taxon>
        <taxon>NPAAA clade</taxon>
        <taxon>Hologalegina</taxon>
        <taxon>IRL clade</taxon>
        <taxon>Trifolieae</taxon>
        <taxon>Trifolium</taxon>
    </lineage>
</organism>
<accession>A0A392W0Y7</accession>
<dbReference type="EMBL" id="LXQA011327180">
    <property type="protein sequence ID" value="MCI93363.1"/>
    <property type="molecule type" value="Genomic_DNA"/>
</dbReference>
<comment type="caution">
    <text evidence="1">The sequence shown here is derived from an EMBL/GenBank/DDBJ whole genome shotgun (WGS) entry which is preliminary data.</text>
</comment>
<sequence>ATPRQKVLGLLARTGEKCKVHLAWRAGMSPGDLCPGLGLSLRILALTRLKSTPNSL</sequence>
<dbReference type="AlphaFoldDB" id="A0A392W0Y7"/>
<feature type="non-terminal residue" evidence="1">
    <location>
        <position position="1"/>
    </location>
</feature>